<reference evidence="3" key="1">
    <citation type="submission" date="2023-04" db="EMBL/GenBank/DDBJ databases">
        <authorList>
            <person name="Vijverberg K."/>
            <person name="Xiong W."/>
            <person name="Schranz E."/>
        </authorList>
    </citation>
    <scope>NUCLEOTIDE SEQUENCE</scope>
</reference>
<dbReference type="GO" id="GO:0000723">
    <property type="term" value="P:telomere maintenance"/>
    <property type="evidence" value="ECO:0007669"/>
    <property type="project" value="InterPro"/>
</dbReference>
<evidence type="ECO:0000313" key="4">
    <source>
        <dbReference type="Proteomes" id="UP001177003"/>
    </source>
</evidence>
<dbReference type="SUPFAM" id="SSF52540">
    <property type="entry name" value="P-loop containing nucleoside triphosphate hydrolases"/>
    <property type="match status" value="1"/>
</dbReference>
<dbReference type="PANTHER" id="PTHR10492">
    <property type="match status" value="1"/>
</dbReference>
<comment type="cofactor">
    <cofactor evidence="1">
        <name>Mg(2+)</name>
        <dbReference type="ChEBI" id="CHEBI:18420"/>
    </cofactor>
</comment>
<dbReference type="GO" id="GO:0005524">
    <property type="term" value="F:ATP binding"/>
    <property type="evidence" value="ECO:0007669"/>
    <property type="project" value="UniProtKB-KW"/>
</dbReference>
<keyword evidence="1" id="KW-0067">ATP-binding</keyword>
<dbReference type="GO" id="GO:0016787">
    <property type="term" value="F:hydrolase activity"/>
    <property type="evidence" value="ECO:0007669"/>
    <property type="project" value="UniProtKB-KW"/>
</dbReference>
<gene>
    <name evidence="3" type="ORF">LSALG_LOCUS17276</name>
</gene>
<keyword evidence="1" id="KW-0227">DNA damage</keyword>
<comment type="catalytic activity">
    <reaction evidence="1">
        <text>ATP + H2O = ADP + phosphate + H(+)</text>
        <dbReference type="Rhea" id="RHEA:13065"/>
        <dbReference type="ChEBI" id="CHEBI:15377"/>
        <dbReference type="ChEBI" id="CHEBI:15378"/>
        <dbReference type="ChEBI" id="CHEBI:30616"/>
        <dbReference type="ChEBI" id="CHEBI:43474"/>
        <dbReference type="ChEBI" id="CHEBI:456216"/>
        <dbReference type="EC" id="5.6.2.3"/>
    </reaction>
</comment>
<dbReference type="Proteomes" id="UP001177003">
    <property type="component" value="Chromosome 3"/>
</dbReference>
<dbReference type="EC" id="5.6.2.3" evidence="1"/>
<organism evidence="3 4">
    <name type="scientific">Lactuca saligna</name>
    <name type="common">Willowleaf lettuce</name>
    <dbReference type="NCBI Taxonomy" id="75948"/>
    <lineage>
        <taxon>Eukaryota</taxon>
        <taxon>Viridiplantae</taxon>
        <taxon>Streptophyta</taxon>
        <taxon>Embryophyta</taxon>
        <taxon>Tracheophyta</taxon>
        <taxon>Spermatophyta</taxon>
        <taxon>Magnoliopsida</taxon>
        <taxon>eudicotyledons</taxon>
        <taxon>Gunneridae</taxon>
        <taxon>Pentapetalae</taxon>
        <taxon>asterids</taxon>
        <taxon>campanulids</taxon>
        <taxon>Asterales</taxon>
        <taxon>Asteraceae</taxon>
        <taxon>Cichorioideae</taxon>
        <taxon>Cichorieae</taxon>
        <taxon>Lactucinae</taxon>
        <taxon>Lactuca</taxon>
    </lineage>
</organism>
<accession>A0AA36DZD6</accession>
<keyword evidence="1" id="KW-0233">DNA recombination</keyword>
<keyword evidence="4" id="KW-1185">Reference proteome</keyword>
<name>A0AA36DZD6_LACSI</name>
<dbReference type="PANTHER" id="PTHR10492:SF96">
    <property type="entry name" value="ATP-DEPENDENT DNA HELICASE"/>
    <property type="match status" value="1"/>
</dbReference>
<dbReference type="InterPro" id="IPR010285">
    <property type="entry name" value="DNA_helicase_pif1-like_DEAD"/>
</dbReference>
<evidence type="ECO:0000259" key="2">
    <source>
        <dbReference type="Pfam" id="PF05970"/>
    </source>
</evidence>
<dbReference type="InterPro" id="IPR027417">
    <property type="entry name" value="P-loop_NTPase"/>
</dbReference>
<feature type="domain" description="DNA helicase Pif1-like DEAD-box helicase" evidence="2">
    <location>
        <begin position="1"/>
        <end position="108"/>
    </location>
</feature>
<dbReference type="GO" id="GO:0006310">
    <property type="term" value="P:DNA recombination"/>
    <property type="evidence" value="ECO:0007669"/>
    <property type="project" value="UniProtKB-KW"/>
</dbReference>
<dbReference type="EMBL" id="OX465079">
    <property type="protein sequence ID" value="CAI9277344.1"/>
    <property type="molecule type" value="Genomic_DNA"/>
</dbReference>
<dbReference type="AlphaFoldDB" id="A0AA36DZD6"/>
<keyword evidence="1" id="KW-0347">Helicase</keyword>
<evidence type="ECO:0000313" key="3">
    <source>
        <dbReference type="EMBL" id="CAI9277344.1"/>
    </source>
</evidence>
<protein>
    <recommendedName>
        <fullName evidence="1">ATP-dependent DNA helicase</fullName>
        <ecNumber evidence="1">5.6.2.3</ecNumber>
    </recommendedName>
</protein>
<comment type="similarity">
    <text evidence="1">Belongs to the helicase family.</text>
</comment>
<dbReference type="Pfam" id="PF05970">
    <property type="entry name" value="PIF1"/>
    <property type="match status" value="1"/>
</dbReference>
<keyword evidence="1" id="KW-0234">DNA repair</keyword>
<proteinExistence type="inferred from homology"/>
<keyword evidence="1" id="KW-0378">Hydrolase</keyword>
<evidence type="ECO:0000256" key="1">
    <source>
        <dbReference type="RuleBase" id="RU363044"/>
    </source>
</evidence>
<dbReference type="GO" id="GO:0043139">
    <property type="term" value="F:5'-3' DNA helicase activity"/>
    <property type="evidence" value="ECO:0007669"/>
    <property type="project" value="UniProtKB-EC"/>
</dbReference>
<sequence length="185" mass="21032">MSNRRCFECVSRSLRDIIVCDHKVFGCISVLLGGDFRQTLPVKSKSTREAIISLTLPYCYLRKSFKVYRLTDNMRPMKVAGNPGGQFSTSEFAEWILEVGNGTIGELDKEDPTNTFWIKIPYHLLIPTSNNSLRHLIDFVYGDGVLHNTYVIDLSDRAIICPTNEAADKINEHIVQMTVEPFNTR</sequence>
<dbReference type="GO" id="GO:0006281">
    <property type="term" value="P:DNA repair"/>
    <property type="evidence" value="ECO:0007669"/>
    <property type="project" value="UniProtKB-KW"/>
</dbReference>
<keyword evidence="1" id="KW-0547">Nucleotide-binding</keyword>